<evidence type="ECO:0000256" key="6">
    <source>
        <dbReference type="ARBA" id="ARBA00022723"/>
    </source>
</evidence>
<dbReference type="InterPro" id="IPR024932">
    <property type="entry name" value="ApbE"/>
</dbReference>
<evidence type="ECO:0000313" key="13">
    <source>
        <dbReference type="Proteomes" id="UP000718281"/>
    </source>
</evidence>
<evidence type="ECO:0000313" key="11">
    <source>
        <dbReference type="EMBL" id="MBK6301515.1"/>
    </source>
</evidence>
<reference evidence="13 14" key="1">
    <citation type="submission" date="2020-10" db="EMBL/GenBank/DDBJ databases">
        <title>Connecting structure to function with the recovery of over 1000 high-quality activated sludge metagenome-assembled genomes encoding full-length rRNA genes using long-read sequencing.</title>
        <authorList>
            <person name="Singleton C.M."/>
            <person name="Petriglieri F."/>
            <person name="Kristensen J.M."/>
            <person name="Kirkegaard R.H."/>
            <person name="Michaelsen T.Y."/>
            <person name="Andersen M.H."/>
            <person name="Karst S.M."/>
            <person name="Dueholm M.S."/>
            <person name="Nielsen P.H."/>
            <person name="Albertsen M."/>
        </authorList>
    </citation>
    <scope>NUCLEOTIDE SEQUENCE [LARGE SCALE GENOMIC DNA]</scope>
    <source>
        <strain evidence="11">AalE_18-Q3-R2-46_BAT3C.188</strain>
        <strain evidence="12">Ega_18-Q3-R5-49_MAXAC.001</strain>
    </source>
</reference>
<evidence type="ECO:0000313" key="12">
    <source>
        <dbReference type="EMBL" id="MBK7272222.1"/>
    </source>
</evidence>
<evidence type="ECO:0000256" key="8">
    <source>
        <dbReference type="ARBA" id="ARBA00022842"/>
    </source>
</evidence>
<accession>A0A935IHX4</accession>
<dbReference type="Proteomes" id="UP000726105">
    <property type="component" value="Unassembled WGS sequence"/>
</dbReference>
<dbReference type="Gene3D" id="3.10.520.10">
    <property type="entry name" value="ApbE-like domains"/>
    <property type="match status" value="2"/>
</dbReference>
<evidence type="ECO:0000256" key="1">
    <source>
        <dbReference type="ARBA" id="ARBA00001946"/>
    </source>
</evidence>
<evidence type="ECO:0000256" key="7">
    <source>
        <dbReference type="ARBA" id="ARBA00022827"/>
    </source>
</evidence>
<evidence type="ECO:0000256" key="5">
    <source>
        <dbReference type="ARBA" id="ARBA00022679"/>
    </source>
</evidence>
<evidence type="ECO:0000256" key="10">
    <source>
        <dbReference type="ARBA" id="ARBA00048540"/>
    </source>
</evidence>
<sequence length="263" mass="27266">MGTTVSLVFAGSAPAGALDAVEAVFAALNRRFSRYRDDSEASAVARGDLAVADSSPQFREAFALAEQWRADTLGAFTPYRPDGSIDLAGVIKAQAILDAGDALRRHGATAWCLNAGGDVLTSGAQADGRPWVVGIVDPTDRTALISQFTCSAVHPAVATSGVAERGEHIWRAGDVASTSSVTAAPSSPTSPAWLPGSTETAEDRLVQVTVAARDIMTADVLATAILAGGRRTLEHALVRWDIEVLACSAAGEFLATEAFRAAD</sequence>
<name>A0A935IHX4_9MICO</name>
<dbReference type="Pfam" id="PF02424">
    <property type="entry name" value="ApbE"/>
    <property type="match status" value="2"/>
</dbReference>
<dbReference type="EC" id="2.7.1.180" evidence="2"/>
<evidence type="ECO:0000256" key="9">
    <source>
        <dbReference type="ARBA" id="ARBA00031306"/>
    </source>
</evidence>
<comment type="cofactor">
    <cofactor evidence="1">
        <name>Mg(2+)</name>
        <dbReference type="ChEBI" id="CHEBI:18420"/>
    </cofactor>
</comment>
<evidence type="ECO:0000256" key="3">
    <source>
        <dbReference type="ARBA" id="ARBA00016337"/>
    </source>
</evidence>
<evidence type="ECO:0000313" key="14">
    <source>
        <dbReference type="Proteomes" id="UP000726105"/>
    </source>
</evidence>
<dbReference type="Proteomes" id="UP000718281">
    <property type="component" value="Unassembled WGS sequence"/>
</dbReference>
<dbReference type="InterPro" id="IPR003374">
    <property type="entry name" value="ApbE-like_sf"/>
</dbReference>
<keyword evidence="7" id="KW-0274">FAD</keyword>
<gene>
    <name evidence="11" type="ORF">IPF40_10885</name>
    <name evidence="12" type="ORF">IPI13_03355</name>
</gene>
<keyword evidence="5 12" id="KW-0808">Transferase</keyword>
<keyword evidence="4" id="KW-0285">Flavoprotein</keyword>
<dbReference type="PANTHER" id="PTHR30040:SF2">
    <property type="entry name" value="FAD:PROTEIN FMN TRANSFERASE"/>
    <property type="match status" value="1"/>
</dbReference>
<dbReference type="GO" id="GO:0046872">
    <property type="term" value="F:metal ion binding"/>
    <property type="evidence" value="ECO:0007669"/>
    <property type="project" value="UniProtKB-KW"/>
</dbReference>
<dbReference type="SUPFAM" id="SSF143631">
    <property type="entry name" value="ApbE-like"/>
    <property type="match status" value="1"/>
</dbReference>
<organism evidence="12 14">
    <name type="scientific">Candidatus Phosphoribacter hodrii</name>
    <dbReference type="NCBI Taxonomy" id="2953743"/>
    <lineage>
        <taxon>Bacteria</taxon>
        <taxon>Bacillati</taxon>
        <taxon>Actinomycetota</taxon>
        <taxon>Actinomycetes</taxon>
        <taxon>Micrococcales</taxon>
        <taxon>Dermatophilaceae</taxon>
        <taxon>Candidatus Phosphoribacter</taxon>
    </lineage>
</organism>
<dbReference type="AlphaFoldDB" id="A0A935IHX4"/>
<dbReference type="PANTHER" id="PTHR30040">
    <property type="entry name" value="THIAMINE BIOSYNTHESIS LIPOPROTEIN APBE"/>
    <property type="match status" value="1"/>
</dbReference>
<evidence type="ECO:0000256" key="2">
    <source>
        <dbReference type="ARBA" id="ARBA00011955"/>
    </source>
</evidence>
<dbReference type="EMBL" id="JADJIB010000001">
    <property type="protein sequence ID" value="MBK7272222.1"/>
    <property type="molecule type" value="Genomic_DNA"/>
</dbReference>
<dbReference type="EMBL" id="JADIXZ010000004">
    <property type="protein sequence ID" value="MBK6301515.1"/>
    <property type="molecule type" value="Genomic_DNA"/>
</dbReference>
<protein>
    <recommendedName>
        <fullName evidence="3">FAD:protein FMN transferase</fullName>
        <ecNumber evidence="2">2.7.1.180</ecNumber>
    </recommendedName>
    <alternativeName>
        <fullName evidence="9">Flavin transferase</fullName>
    </alternativeName>
</protein>
<keyword evidence="6" id="KW-0479">Metal-binding</keyword>
<dbReference type="GO" id="GO:0016740">
    <property type="term" value="F:transferase activity"/>
    <property type="evidence" value="ECO:0007669"/>
    <property type="project" value="UniProtKB-KW"/>
</dbReference>
<proteinExistence type="predicted"/>
<comment type="catalytic activity">
    <reaction evidence="10">
        <text>L-threonyl-[protein] + FAD = FMN-L-threonyl-[protein] + AMP + H(+)</text>
        <dbReference type="Rhea" id="RHEA:36847"/>
        <dbReference type="Rhea" id="RHEA-COMP:11060"/>
        <dbReference type="Rhea" id="RHEA-COMP:11061"/>
        <dbReference type="ChEBI" id="CHEBI:15378"/>
        <dbReference type="ChEBI" id="CHEBI:30013"/>
        <dbReference type="ChEBI" id="CHEBI:57692"/>
        <dbReference type="ChEBI" id="CHEBI:74257"/>
        <dbReference type="ChEBI" id="CHEBI:456215"/>
        <dbReference type="EC" id="2.7.1.180"/>
    </reaction>
</comment>
<comment type="caution">
    <text evidence="12">The sequence shown here is derived from an EMBL/GenBank/DDBJ whole genome shotgun (WGS) entry which is preliminary data.</text>
</comment>
<evidence type="ECO:0000256" key="4">
    <source>
        <dbReference type="ARBA" id="ARBA00022630"/>
    </source>
</evidence>
<keyword evidence="8" id="KW-0460">Magnesium</keyword>